<dbReference type="Proteomes" id="UP001162131">
    <property type="component" value="Unassembled WGS sequence"/>
</dbReference>
<evidence type="ECO:0000256" key="3">
    <source>
        <dbReference type="PIRSR" id="PIRSR623088-1"/>
    </source>
</evidence>
<organism evidence="10 11">
    <name type="scientific">Blepharisma stoltei</name>
    <dbReference type="NCBI Taxonomy" id="1481888"/>
    <lineage>
        <taxon>Eukaryota</taxon>
        <taxon>Sar</taxon>
        <taxon>Alveolata</taxon>
        <taxon>Ciliophora</taxon>
        <taxon>Postciliodesmatophora</taxon>
        <taxon>Heterotrichea</taxon>
        <taxon>Heterotrichida</taxon>
        <taxon>Blepharismidae</taxon>
        <taxon>Blepharisma</taxon>
    </lineage>
</organism>
<proteinExistence type="inferred from homology"/>
<dbReference type="Pfam" id="PF00233">
    <property type="entry name" value="PDEase_I"/>
    <property type="match status" value="1"/>
</dbReference>
<keyword evidence="1 5" id="KW-0479">Metal-binding</keyword>
<dbReference type="GO" id="GO:0004114">
    <property type="term" value="F:3',5'-cyclic-nucleotide phosphodiesterase activity"/>
    <property type="evidence" value="ECO:0007669"/>
    <property type="project" value="InterPro"/>
</dbReference>
<keyword evidence="8" id="KW-0812">Transmembrane</keyword>
<feature type="binding site" evidence="5">
    <location>
        <position position="356"/>
    </location>
    <ligand>
        <name>Zn(2+)</name>
        <dbReference type="ChEBI" id="CHEBI:29105"/>
        <label>1</label>
    </ligand>
</feature>
<comment type="similarity">
    <text evidence="6">Belongs to the cyclic nucleotide phosphodiesterase family.</text>
</comment>
<protein>
    <recommendedName>
        <fullName evidence="6">Phosphodiesterase</fullName>
        <ecNumber evidence="6">3.1.4.-</ecNumber>
    </recommendedName>
</protein>
<name>A0AAU9I8I8_9CILI</name>
<sequence length="567" mass="65299">MRLIKQTTFIKKINMKSALIIRLIRTMLKLLYLCYTIVVVIWASFEEAINDDGVLALNCIELSLLIIISLLFCYHIQSNFKSITFTTPKLLNIIATIVCLVISICQLLGPNIRHRHGIKGIFFVFKLTLTDIALYDMLVPIRNNQRSPSSIEDSSPLNSEKIAEIMSKAMKMASNTNDKELMNEIDLYLRSTCRHSYEIIDQEEKIDDKKDEAISLIGWNFSLKLDETARPIDPQDIIPEPSIHTGSQDLEELEKIEFDIFKFSEENGQNSLQIIMNHLFNKFDFFNTLNIPQQQFKKLILRIQSGYKAENPYHNSTHAADVVQAFHYMINSCGAKEICNFSPAEVAICYISAAIHDYQHPGLTNAFLVNTQHKLAMLYNDKAVLENFHISSAFNLTMKPSMNIFINMEENLQKLFRKKIIDLVLATDMSKHFEHLNNFQGLIDSGKVFSEEGKYASMELLMHFCDLSNAFRPFEISKKWTELINQEFFMQGDKEKELGIPISPTCNRDNVIVEKAQLNFVTYLIEPFISPMETLLPKFKDLVEILNENKEELERILAESNENQSVK</sequence>
<evidence type="ECO:0000313" key="11">
    <source>
        <dbReference type="Proteomes" id="UP001162131"/>
    </source>
</evidence>
<gene>
    <name evidence="10" type="ORF">BSTOLATCC_MIC3871</name>
</gene>
<dbReference type="PROSITE" id="PS51845">
    <property type="entry name" value="PDEASE_I_2"/>
    <property type="match status" value="1"/>
</dbReference>
<evidence type="ECO:0000259" key="9">
    <source>
        <dbReference type="PROSITE" id="PS51845"/>
    </source>
</evidence>
<comment type="cofactor">
    <cofactor evidence="6">
        <name>a divalent metal cation</name>
        <dbReference type="ChEBI" id="CHEBI:60240"/>
    </cofactor>
    <text evidence="6">Binds 2 divalent metal cations per subunit. Site 1 may preferentially bind zinc ions, while site 2 has a preference for magnesium and/or manganese ions.</text>
</comment>
<feature type="binding site" evidence="5">
    <location>
        <position position="466"/>
    </location>
    <ligand>
        <name>Zn(2+)</name>
        <dbReference type="ChEBI" id="CHEBI:29105"/>
        <label>1</label>
    </ligand>
</feature>
<evidence type="ECO:0000256" key="8">
    <source>
        <dbReference type="SAM" id="Phobius"/>
    </source>
</evidence>
<keyword evidence="8" id="KW-0472">Membrane</keyword>
<evidence type="ECO:0000313" key="10">
    <source>
        <dbReference type="EMBL" id="CAG9311583.1"/>
    </source>
</evidence>
<keyword evidence="8" id="KW-1133">Transmembrane helix</keyword>
<feature type="transmembrane region" description="Helical" evidence="8">
    <location>
        <begin position="20"/>
        <end position="43"/>
    </location>
</feature>
<feature type="binding site" evidence="5">
    <location>
        <position position="357"/>
    </location>
    <ligand>
        <name>Zn(2+)</name>
        <dbReference type="ChEBI" id="CHEBI:29105"/>
        <label>2</label>
    </ligand>
</feature>
<reference evidence="10" key="1">
    <citation type="submission" date="2021-09" db="EMBL/GenBank/DDBJ databases">
        <authorList>
            <consortium name="AG Swart"/>
            <person name="Singh M."/>
            <person name="Singh A."/>
            <person name="Seah K."/>
            <person name="Emmerich C."/>
        </authorList>
    </citation>
    <scope>NUCLEOTIDE SEQUENCE</scope>
    <source>
        <strain evidence="10">ATCC30299</strain>
    </source>
</reference>
<feature type="binding site" evidence="4">
    <location>
        <position position="357"/>
    </location>
    <ligand>
        <name>AMP</name>
        <dbReference type="ChEBI" id="CHEBI:456215"/>
    </ligand>
</feature>
<dbReference type="EMBL" id="CAJZBQ010000004">
    <property type="protein sequence ID" value="CAG9311583.1"/>
    <property type="molecule type" value="Genomic_DNA"/>
</dbReference>
<dbReference type="PROSITE" id="PS00126">
    <property type="entry name" value="PDEASE_I_1"/>
    <property type="match status" value="1"/>
</dbReference>
<dbReference type="InterPro" id="IPR036971">
    <property type="entry name" value="PDEase_catalytic_dom_sf"/>
</dbReference>
<dbReference type="InterPro" id="IPR002073">
    <property type="entry name" value="PDEase_catalytic_dom"/>
</dbReference>
<dbReference type="Gene3D" id="1.10.1300.10">
    <property type="entry name" value="3'5'-cyclic nucleotide phosphodiesterase, catalytic domain"/>
    <property type="match status" value="1"/>
</dbReference>
<feature type="coiled-coil region" evidence="7">
    <location>
        <begin position="536"/>
        <end position="563"/>
    </location>
</feature>
<feature type="active site" description="Proton donor" evidence="3">
    <location>
        <position position="314"/>
    </location>
</feature>
<feature type="binding site" evidence="4">
    <location>
        <begin position="314"/>
        <end position="318"/>
    </location>
    <ligand>
        <name>AMP</name>
        <dbReference type="ChEBI" id="CHEBI:456215"/>
    </ligand>
</feature>
<keyword evidence="7" id="KW-0175">Coiled coil</keyword>
<comment type="caution">
    <text evidence="10">The sequence shown here is derived from an EMBL/GenBank/DDBJ whole genome shotgun (WGS) entry which is preliminary data.</text>
</comment>
<evidence type="ECO:0000256" key="5">
    <source>
        <dbReference type="PIRSR" id="PIRSR623088-3"/>
    </source>
</evidence>
<feature type="binding site" evidence="5">
    <location>
        <position position="318"/>
    </location>
    <ligand>
        <name>Zn(2+)</name>
        <dbReference type="ChEBI" id="CHEBI:29105"/>
        <label>1</label>
    </ligand>
</feature>
<feature type="binding site" evidence="4">
    <location>
        <position position="517"/>
    </location>
    <ligand>
        <name>AMP</name>
        <dbReference type="ChEBI" id="CHEBI:456215"/>
    </ligand>
</feature>
<dbReference type="EC" id="3.1.4.-" evidence="6"/>
<evidence type="ECO:0000256" key="1">
    <source>
        <dbReference type="ARBA" id="ARBA00022723"/>
    </source>
</evidence>
<dbReference type="PANTHER" id="PTHR11347">
    <property type="entry name" value="CYCLIC NUCLEOTIDE PHOSPHODIESTERASE"/>
    <property type="match status" value="1"/>
</dbReference>
<dbReference type="InterPro" id="IPR023088">
    <property type="entry name" value="PDEase"/>
</dbReference>
<feature type="transmembrane region" description="Helical" evidence="8">
    <location>
        <begin position="55"/>
        <end position="77"/>
    </location>
</feature>
<keyword evidence="11" id="KW-1185">Reference proteome</keyword>
<evidence type="ECO:0000256" key="2">
    <source>
        <dbReference type="ARBA" id="ARBA00022801"/>
    </source>
</evidence>
<dbReference type="GO" id="GO:0046872">
    <property type="term" value="F:metal ion binding"/>
    <property type="evidence" value="ECO:0007669"/>
    <property type="project" value="UniProtKB-KW"/>
</dbReference>
<feature type="binding site" evidence="4">
    <location>
        <position position="466"/>
    </location>
    <ligand>
        <name>AMP</name>
        <dbReference type="ChEBI" id="CHEBI:456215"/>
    </ligand>
</feature>
<evidence type="ECO:0000256" key="6">
    <source>
        <dbReference type="RuleBase" id="RU363067"/>
    </source>
</evidence>
<evidence type="ECO:0000256" key="7">
    <source>
        <dbReference type="SAM" id="Coils"/>
    </source>
</evidence>
<feature type="binding site" evidence="5">
    <location>
        <position position="357"/>
    </location>
    <ligand>
        <name>Zn(2+)</name>
        <dbReference type="ChEBI" id="CHEBI:29105"/>
        <label>1</label>
    </ligand>
</feature>
<accession>A0AAU9I8I8</accession>
<keyword evidence="2 6" id="KW-0378">Hydrolase</keyword>
<evidence type="ECO:0000256" key="4">
    <source>
        <dbReference type="PIRSR" id="PIRSR623088-2"/>
    </source>
</evidence>
<dbReference type="InterPro" id="IPR023174">
    <property type="entry name" value="PDEase_CS"/>
</dbReference>
<dbReference type="PRINTS" id="PR00387">
    <property type="entry name" value="PDIESTERASE1"/>
</dbReference>
<feature type="domain" description="PDEase" evidence="9">
    <location>
        <begin position="226"/>
        <end position="560"/>
    </location>
</feature>
<dbReference type="AlphaFoldDB" id="A0AAU9I8I8"/>
<feature type="transmembrane region" description="Helical" evidence="8">
    <location>
        <begin position="89"/>
        <end position="109"/>
    </location>
</feature>
<dbReference type="GO" id="GO:0007165">
    <property type="term" value="P:signal transduction"/>
    <property type="evidence" value="ECO:0007669"/>
    <property type="project" value="InterPro"/>
</dbReference>
<dbReference type="SUPFAM" id="SSF109604">
    <property type="entry name" value="HD-domain/PDEase-like"/>
    <property type="match status" value="1"/>
</dbReference>